<evidence type="ECO:0000313" key="2">
    <source>
        <dbReference type="Proteomes" id="UP000223777"/>
    </source>
</evidence>
<organism evidence="1 2">
    <name type="scientific">Bacillus cereus</name>
    <dbReference type="NCBI Taxonomy" id="1396"/>
    <lineage>
        <taxon>Bacteria</taxon>
        <taxon>Bacillati</taxon>
        <taxon>Bacillota</taxon>
        <taxon>Bacilli</taxon>
        <taxon>Bacillales</taxon>
        <taxon>Bacillaceae</taxon>
        <taxon>Bacillus</taxon>
        <taxon>Bacillus cereus group</taxon>
    </lineage>
</organism>
<gene>
    <name evidence="1" type="ORF">CN984_12105</name>
</gene>
<comment type="caution">
    <text evidence="1">The sequence shown here is derived from an EMBL/GenBank/DDBJ whole genome shotgun (WGS) entry which is preliminary data.</text>
</comment>
<dbReference type="EMBL" id="NUIL01000015">
    <property type="protein sequence ID" value="PGO29182.1"/>
    <property type="molecule type" value="Genomic_DNA"/>
</dbReference>
<name>A0A2A7FNJ7_BACCE</name>
<evidence type="ECO:0000313" key="1">
    <source>
        <dbReference type="EMBL" id="PGO29182.1"/>
    </source>
</evidence>
<reference evidence="1 2" key="1">
    <citation type="submission" date="2017-09" db="EMBL/GenBank/DDBJ databases">
        <title>Large-scale bioinformatics analysis of Bacillus genomes uncovers conserved roles of natural products in bacterial physiology.</title>
        <authorList>
            <consortium name="Agbiome Team Llc"/>
            <person name="Bleich R.M."/>
            <person name="Grubbs K.J."/>
            <person name="Santa Maria K.C."/>
            <person name="Allen S.E."/>
            <person name="Farag S."/>
            <person name="Shank E.A."/>
            <person name="Bowers A."/>
        </authorList>
    </citation>
    <scope>NUCLEOTIDE SEQUENCE [LARGE SCALE GENOMIC DNA]</scope>
    <source>
        <strain evidence="1 2">AFS050027</strain>
    </source>
</reference>
<accession>A0A2A7FNJ7</accession>
<dbReference type="Proteomes" id="UP000223777">
    <property type="component" value="Unassembled WGS sequence"/>
</dbReference>
<dbReference type="AlphaFoldDB" id="A0A2A7FNJ7"/>
<proteinExistence type="predicted"/>
<protein>
    <submittedName>
        <fullName evidence="1">Uncharacterized protein</fullName>
    </submittedName>
</protein>
<dbReference type="RefSeq" id="WP_097883366.1">
    <property type="nucleotide sequence ID" value="NZ_NUIL01000015.1"/>
</dbReference>
<sequence>MKKPMELNELETVILTQMLLMDLIGKDQREVLESAGIDNMKKAVAKIQGIDFKDVTFEEQEKVTAQLLTKLYSQLGIID</sequence>